<accession>A0A4Z2CK42</accession>
<dbReference type="AlphaFoldDB" id="A0A4Z2CK42"/>
<reference evidence="2 3" key="1">
    <citation type="submission" date="2019-03" db="EMBL/GenBank/DDBJ databases">
        <title>An improved genome assembly of the fluke Schistosoma japonicum.</title>
        <authorList>
            <person name="Hu W."/>
            <person name="Luo F."/>
            <person name="Yin M."/>
            <person name="Mo X."/>
            <person name="Sun C."/>
            <person name="Wu Q."/>
            <person name="Zhu B."/>
            <person name="Xiang M."/>
            <person name="Wang J."/>
            <person name="Wang Y."/>
            <person name="Zhang T."/>
            <person name="Xu B."/>
            <person name="Zheng H."/>
            <person name="Feng Z."/>
        </authorList>
    </citation>
    <scope>NUCLEOTIDE SEQUENCE [LARGE SCALE GENOMIC DNA]</scope>
    <source>
        <strain evidence="2">HuSjv2</strain>
        <tissue evidence="2">Worms</tissue>
    </source>
</reference>
<protein>
    <submittedName>
        <fullName evidence="2">Uncharacterized protein</fullName>
    </submittedName>
</protein>
<proteinExistence type="predicted"/>
<dbReference type="Proteomes" id="UP000311919">
    <property type="component" value="Unassembled WGS sequence"/>
</dbReference>
<keyword evidence="3" id="KW-1185">Reference proteome</keyword>
<sequence length="53" mass="5847">MTDSRVQGMWDRDECVQVLSWAAESKAAVCCPKDAPQSKTEIDDGAEDRQCAD</sequence>
<name>A0A4Z2CK42_SCHJA</name>
<gene>
    <name evidence="2" type="ORF">EWB00_000772</name>
</gene>
<dbReference type="EMBL" id="SKCS01001245">
    <property type="protein sequence ID" value="TNN04653.1"/>
    <property type="molecule type" value="Genomic_DNA"/>
</dbReference>
<evidence type="ECO:0000313" key="2">
    <source>
        <dbReference type="EMBL" id="TNN04653.1"/>
    </source>
</evidence>
<feature type="non-terminal residue" evidence="2">
    <location>
        <position position="53"/>
    </location>
</feature>
<organism evidence="2 3">
    <name type="scientific">Schistosoma japonicum</name>
    <name type="common">Blood fluke</name>
    <dbReference type="NCBI Taxonomy" id="6182"/>
    <lineage>
        <taxon>Eukaryota</taxon>
        <taxon>Metazoa</taxon>
        <taxon>Spiralia</taxon>
        <taxon>Lophotrochozoa</taxon>
        <taxon>Platyhelminthes</taxon>
        <taxon>Trematoda</taxon>
        <taxon>Digenea</taxon>
        <taxon>Strigeidida</taxon>
        <taxon>Schistosomatoidea</taxon>
        <taxon>Schistosomatidae</taxon>
        <taxon>Schistosoma</taxon>
    </lineage>
</organism>
<evidence type="ECO:0000313" key="3">
    <source>
        <dbReference type="Proteomes" id="UP000311919"/>
    </source>
</evidence>
<evidence type="ECO:0000256" key="1">
    <source>
        <dbReference type="SAM" id="MobiDB-lite"/>
    </source>
</evidence>
<feature type="region of interest" description="Disordered" evidence="1">
    <location>
        <begin position="33"/>
        <end position="53"/>
    </location>
</feature>
<comment type="caution">
    <text evidence="2">The sequence shown here is derived from an EMBL/GenBank/DDBJ whole genome shotgun (WGS) entry which is preliminary data.</text>
</comment>